<dbReference type="EMBL" id="CABVHG010000006">
    <property type="protein sequence ID" value="VVM63266.1"/>
    <property type="molecule type" value="Genomic_DNA"/>
</dbReference>
<reference evidence="1 3" key="2">
    <citation type="submission" date="2024-03" db="EMBL/GenBank/DDBJ databases">
        <authorList>
            <person name="Alaster D. Moffat"/>
            <person name="Govind Chandra"/>
            <person name="Andrew W. Truman"/>
        </authorList>
    </citation>
    <scope>NUCLEOTIDE SEQUENCE [LARGE SCALE GENOMIC DNA]</scope>
    <source>
        <strain evidence="1">PS652</strain>
    </source>
</reference>
<dbReference type="SUPFAM" id="SSF50447">
    <property type="entry name" value="Translation proteins"/>
    <property type="match status" value="1"/>
</dbReference>
<dbReference type="Gene3D" id="2.40.30.10">
    <property type="entry name" value="Translation factors"/>
    <property type="match status" value="1"/>
</dbReference>
<dbReference type="AlphaFoldDB" id="A0A5E6R4Y2"/>
<keyword evidence="2" id="KW-0808">Transferase</keyword>
<proteinExistence type="predicted"/>
<dbReference type="CDD" id="cd03695">
    <property type="entry name" value="CysN_NodQ_II"/>
    <property type="match status" value="1"/>
</dbReference>
<dbReference type="Proteomes" id="UP000326595">
    <property type="component" value="Chromosome"/>
</dbReference>
<keyword evidence="2" id="KW-0548">Nucleotidyltransferase</keyword>
<name>A0A5E6R4Y2_PSEFL</name>
<evidence type="ECO:0000313" key="3">
    <source>
        <dbReference type="Proteomes" id="UP000326595"/>
    </source>
</evidence>
<organism evidence="2">
    <name type="scientific">Pseudomonas fluorescens</name>
    <dbReference type="NCBI Taxonomy" id="294"/>
    <lineage>
        <taxon>Bacteria</taxon>
        <taxon>Pseudomonadati</taxon>
        <taxon>Pseudomonadota</taxon>
        <taxon>Gammaproteobacteria</taxon>
        <taxon>Pseudomonadales</taxon>
        <taxon>Pseudomonadaceae</taxon>
        <taxon>Pseudomonas</taxon>
    </lineage>
</organism>
<dbReference type="EC" id="2.7.7.4" evidence="2"/>
<accession>A0A5E6R4Y2</accession>
<sequence>MQYLEHVELEGDALQQAPFRMPVQWVNRPNLDFRGYAGSVVAGSIRCGERIRVLPSGKESRIASSITPAGEQPQAICGQAITLTLEDEIDISRGDIIAPVAAPLEVSAMHAPAHLQPERLRIRQTAERGRCIRGNWKASTTGSR</sequence>
<reference evidence="2" key="1">
    <citation type="submission" date="2019-09" db="EMBL/GenBank/DDBJ databases">
        <authorList>
            <person name="Chandra G."/>
            <person name="Truman W A."/>
        </authorList>
    </citation>
    <scope>NUCLEOTIDE SEQUENCE [LARGE SCALE GENOMIC DNA]</scope>
    <source>
        <strain evidence="2">PS652</strain>
    </source>
</reference>
<evidence type="ECO:0000313" key="2">
    <source>
        <dbReference type="EMBL" id="VVM63266.1"/>
    </source>
</evidence>
<dbReference type="InterPro" id="IPR044138">
    <property type="entry name" value="CysN_II"/>
</dbReference>
<dbReference type="InterPro" id="IPR009000">
    <property type="entry name" value="Transl_B-barrel_sf"/>
</dbReference>
<dbReference type="GO" id="GO:0004781">
    <property type="term" value="F:sulfate adenylyltransferase (ATP) activity"/>
    <property type="evidence" value="ECO:0007669"/>
    <property type="project" value="UniProtKB-EC"/>
</dbReference>
<protein>
    <submittedName>
        <fullName evidence="2">Sulfate adenylyltransferase subunit 1</fullName>
        <ecNumber evidence="2">2.7.7.4</ecNumber>
    </submittedName>
</protein>
<dbReference type="EMBL" id="OZ024668">
    <property type="protein sequence ID" value="CAK9890372.1"/>
    <property type="molecule type" value="Genomic_DNA"/>
</dbReference>
<gene>
    <name evidence="2" type="primary">cysN_2</name>
    <name evidence="1" type="synonym">cysN_1</name>
    <name evidence="2" type="ORF">PS652_01397</name>
    <name evidence="1" type="ORF">PS652_03216</name>
</gene>
<evidence type="ECO:0000313" key="1">
    <source>
        <dbReference type="EMBL" id="CAK9890372.1"/>
    </source>
</evidence>